<dbReference type="InterPro" id="IPR050266">
    <property type="entry name" value="AB_hydrolase_sf"/>
</dbReference>
<evidence type="ECO:0000313" key="4">
    <source>
        <dbReference type="Proteomes" id="UP001059934"/>
    </source>
</evidence>
<dbReference type="SUPFAM" id="SSF53474">
    <property type="entry name" value="alpha/beta-Hydrolases"/>
    <property type="match status" value="1"/>
</dbReference>
<gene>
    <name evidence="3" type="ORF">NYF23_02105</name>
</gene>
<feature type="domain" description="AB hydrolase-1" evidence="2">
    <location>
        <begin position="30"/>
        <end position="261"/>
    </location>
</feature>
<dbReference type="Pfam" id="PF00561">
    <property type="entry name" value="Abhydrolase_1"/>
    <property type="match status" value="1"/>
</dbReference>
<evidence type="ECO:0000259" key="2">
    <source>
        <dbReference type="Pfam" id="PF00561"/>
    </source>
</evidence>
<dbReference type="PRINTS" id="PR00412">
    <property type="entry name" value="EPOXHYDRLASE"/>
</dbReference>
<keyword evidence="1 3" id="KW-0378">Hydrolase</keyword>
<dbReference type="PANTHER" id="PTHR43798:SF31">
    <property type="entry name" value="AB HYDROLASE SUPERFAMILY PROTEIN YCLE"/>
    <property type="match status" value="1"/>
</dbReference>
<dbReference type="InterPro" id="IPR000639">
    <property type="entry name" value="Epox_hydrolase-like"/>
</dbReference>
<keyword evidence="4" id="KW-1185">Reference proteome</keyword>
<evidence type="ECO:0000256" key="1">
    <source>
        <dbReference type="ARBA" id="ARBA00022801"/>
    </source>
</evidence>
<organism evidence="3 4">
    <name type="scientific">SAR92 clade bacterium H455</name>
    <dbReference type="NCBI Taxonomy" id="2974818"/>
    <lineage>
        <taxon>Bacteria</taxon>
        <taxon>Pseudomonadati</taxon>
        <taxon>Pseudomonadota</taxon>
        <taxon>Gammaproteobacteria</taxon>
        <taxon>Cellvibrionales</taxon>
        <taxon>Porticoccaceae</taxon>
        <taxon>SAR92 clade</taxon>
    </lineage>
</organism>
<reference evidence="3" key="1">
    <citation type="submission" date="2022-08" db="EMBL/GenBank/DDBJ databases">
        <title>Catabolic pathway analysis in culturable SAR92 clade bacteria reveals their overlooked roles in DMSP degradation in coastal seas.</title>
        <authorList>
            <person name="He X."/>
            <person name="Zhang X."/>
            <person name="Zhang Y."/>
        </authorList>
    </citation>
    <scope>NUCLEOTIDE SEQUENCE</scope>
    <source>
        <strain evidence="3">H455</strain>
    </source>
</reference>
<dbReference type="PANTHER" id="PTHR43798">
    <property type="entry name" value="MONOACYLGLYCEROL LIPASE"/>
    <property type="match status" value="1"/>
</dbReference>
<evidence type="ECO:0000313" key="3">
    <source>
        <dbReference type="EMBL" id="UVW35414.1"/>
    </source>
</evidence>
<accession>A0ABY5TTB8</accession>
<dbReference type="Gene3D" id="3.40.50.1820">
    <property type="entry name" value="alpha/beta hydrolase"/>
    <property type="match status" value="1"/>
</dbReference>
<dbReference type="InterPro" id="IPR000073">
    <property type="entry name" value="AB_hydrolase_1"/>
</dbReference>
<proteinExistence type="predicted"/>
<name>A0ABY5TTB8_9GAMM</name>
<dbReference type="EMBL" id="CP103416">
    <property type="protein sequence ID" value="UVW35414.1"/>
    <property type="molecule type" value="Genomic_DNA"/>
</dbReference>
<dbReference type="GO" id="GO:0016787">
    <property type="term" value="F:hydrolase activity"/>
    <property type="evidence" value="ECO:0007669"/>
    <property type="project" value="UniProtKB-KW"/>
</dbReference>
<protein>
    <submittedName>
        <fullName evidence="3">Alpha/beta fold hydrolase</fullName>
    </submittedName>
</protein>
<dbReference type="InterPro" id="IPR029058">
    <property type="entry name" value="AB_hydrolase_fold"/>
</dbReference>
<dbReference type="Proteomes" id="UP001059934">
    <property type="component" value="Chromosome"/>
</dbReference>
<dbReference type="PRINTS" id="PR00111">
    <property type="entry name" value="ABHYDROLASE"/>
</dbReference>
<sequence>MHKTSNPEIGDSILANGINTNYHSMGSGDPVLLVHGSGPGVTAWANWRLVLPELSKTRRVIAPDMLGFGYTDRPEGNCYSLDAWVAHLLAFIDALELESVDIVGNSFGGALALAFTIRHPTRVKKMVLMGAAGVAFPITEGLDRVWGYTPSFETMRELMDLFTYDRSLVTDELAQLRYQASIRPGFQASFEAMFPAPRQRWVDALSSAEADIKKIKQPALVIHGREDEVIPLQSSLTLANWIDDAQLHVFGRCGHWTQIEHTDRFCQLLENFFAETA</sequence>